<comment type="caution">
    <text evidence="1">The sequence shown here is derived from an EMBL/GenBank/DDBJ whole genome shotgun (WGS) entry which is preliminary data.</text>
</comment>
<sequence length="155" mass="16901">MKFSTKSRYALRLMAELARYAPGTTVSLKEISERQNLSLKYLEQIVTPLARVGLVKSERGSQGGYRLTKAPADYTAGEILRAIEGSVAPIPCLGSETNECPMSEQCFTLPFWTGLDEVINQYIDSVTLEQLASQLPAADTAKKEGCCGCSTKAEK</sequence>
<evidence type="ECO:0000313" key="2">
    <source>
        <dbReference type="Proteomes" id="UP000220959"/>
    </source>
</evidence>
<dbReference type="Proteomes" id="UP000220959">
    <property type="component" value="Unassembled WGS sequence"/>
</dbReference>
<reference evidence="1 2" key="1">
    <citation type="journal article" date="2017" name="Front. Microbiol.">
        <title>New Insights into the Diversity of the Genus Faecalibacterium.</title>
        <authorList>
            <person name="Benevides L."/>
            <person name="Burman S."/>
            <person name="Martin R."/>
            <person name="Robert V."/>
            <person name="Thomas M."/>
            <person name="Miquel S."/>
            <person name="Chain F."/>
            <person name="Sokol H."/>
            <person name="Bermudez-Humaran L.G."/>
            <person name="Morrison M."/>
            <person name="Langella P."/>
            <person name="Azevedo V.A."/>
            <person name="Chatel J.M."/>
            <person name="Soares S."/>
        </authorList>
    </citation>
    <scope>NUCLEOTIDE SEQUENCE [LARGE SCALE GENOMIC DNA]</scope>
    <source>
        <strain evidence="2">CNCM I-4541</strain>
    </source>
</reference>
<gene>
    <name evidence="1" type="ORF">CGS49_05600</name>
</gene>
<dbReference type="EMBL" id="NMTR01000014">
    <property type="protein sequence ID" value="PDX61472.1"/>
    <property type="molecule type" value="Genomic_DNA"/>
</dbReference>
<protein>
    <submittedName>
        <fullName evidence="1">Transcriptional regulator, BadM/Rrf2 family protein</fullName>
    </submittedName>
</protein>
<organism evidence="1 2">
    <name type="scientific">Faecalibacterium langellae</name>
    <dbReference type="NCBI Taxonomy" id="3435293"/>
    <lineage>
        <taxon>Bacteria</taxon>
        <taxon>Bacillati</taxon>
        <taxon>Bacillota</taxon>
        <taxon>Clostridia</taxon>
        <taxon>Eubacteriales</taxon>
        <taxon>Oscillospiraceae</taxon>
        <taxon>Faecalibacterium</taxon>
    </lineage>
</organism>
<accession>A0ACC9D0E9</accession>
<evidence type="ECO:0000313" key="1">
    <source>
        <dbReference type="EMBL" id="PDX61472.1"/>
    </source>
</evidence>
<proteinExistence type="predicted"/>
<name>A0ACC9D0E9_9FIRM</name>
<keyword evidence="2" id="KW-1185">Reference proteome</keyword>